<dbReference type="EMBL" id="CAJVAP010000009">
    <property type="protein sequence ID" value="CAG7607449.1"/>
    <property type="molecule type" value="Genomic_DNA"/>
</dbReference>
<reference evidence="5" key="1">
    <citation type="submission" date="2021-06" db="EMBL/GenBank/DDBJ databases">
        <authorList>
            <person name="Criscuolo A."/>
        </authorList>
    </citation>
    <scope>NUCLEOTIDE SEQUENCE</scope>
    <source>
        <strain evidence="5">CIP111803</strain>
    </source>
</reference>
<evidence type="ECO:0000259" key="1">
    <source>
        <dbReference type="Pfam" id="PF01266"/>
    </source>
</evidence>
<dbReference type="Proteomes" id="UP000693892">
    <property type="component" value="Unassembled WGS sequence"/>
</dbReference>
<dbReference type="PANTHER" id="PTHR43757:SF2">
    <property type="entry name" value="AMINOMETHYLTRANSFERASE, MITOCHONDRIAL"/>
    <property type="match status" value="1"/>
</dbReference>
<dbReference type="AlphaFoldDB" id="A0A916JYE1"/>
<sequence length="825" mass="89984">MERMVDRSVSAAEFTDEAEAALPAHAEVVVVGGGIIGASIAYHLNLLGKKDVLLLEANVLASGTTWHAAGLVNSGRGSVALTELSKYGARFYEELDEKSGVDVDFVKSGSISIARTPGRVDEILYTRDIAEHCGVPTEYLTEERLREVWPIADQEGILGALLMLDDGYMNPGWASVAVTKLAHEAGTAVREHARVDELLVENGRITGVVTARGTVTADTVVLACGLWTRELAAKVGVSVPLYPAEHVHVRSNEVEGAVRSLPVLRDLDNSYYLRHEHGRLLVGAFEPDGLPRGVDEITSEGFAEFPEDWEHFSAIRAAAESTVPGLKGAGYDRFLNAPESFTPDSNFIIGETAEVDGLFVAAGFNSQGIIFAPGVGKKLAEWIVTGSSDFASTALDVRRFSPDQNNRHYLHARSVEALGRLYAMHWPFKQVHTARNIRRTPLYSRLEELGACFGEINGLERAFWYGDPGTRPEYDHSYGRTSWFDNVAAEHRATREGVTLFDLSAFAKFEVAGPDALAVCQRVATANVDGPVDKAVYTLFLNENGTIEIDGTITRLAEDRFLVVTPSFTQRQTEMMLRKEAKGRAAAVFDATSAYATIAVTGPRSRELMERVAPHEDWSNEAQPYTHGRRIEIADGYAYCLRVSFVGELGYEVYPSADLAVNVFDALLEAGEELGVRLAGYHALDTLRSEKGYRHHGHDIGPDVDPYSAGLGFTLAKDKPGGFIGLEAVLKLDPKAPRLRTVYVKLDDPEPLFVHDETLYCNGEQVGRLSSGAYGHSLGAAVGLALVDPGVDFDGAFEVRCKGVRYPATVSRRPFHDPTGERLKV</sequence>
<dbReference type="Pfam" id="PF16350">
    <property type="entry name" value="FAO_M"/>
    <property type="match status" value="1"/>
</dbReference>
<dbReference type="InterPro" id="IPR028896">
    <property type="entry name" value="GcvT/YgfZ/DmdA"/>
</dbReference>
<dbReference type="RefSeq" id="WP_218114644.1">
    <property type="nucleotide sequence ID" value="NZ_CAJVAP010000009.1"/>
</dbReference>
<dbReference type="InterPro" id="IPR006076">
    <property type="entry name" value="FAD-dep_OxRdtase"/>
</dbReference>
<gene>
    <name evidence="5" type="primary">abo_2</name>
    <name evidence="5" type="ORF">LEUCIP111803_01024</name>
</gene>
<feature type="domain" description="Aminomethyltransferase C-terminal" evidence="3">
    <location>
        <begin position="740"/>
        <end position="817"/>
    </location>
</feature>
<accession>A0A916JYE1</accession>
<evidence type="ECO:0000313" key="5">
    <source>
        <dbReference type="EMBL" id="CAG7607449.1"/>
    </source>
</evidence>
<dbReference type="InterPro" id="IPR032503">
    <property type="entry name" value="FAO_M"/>
</dbReference>
<feature type="domain" description="FAD dependent oxidoreductase" evidence="1">
    <location>
        <begin position="28"/>
        <end position="382"/>
    </location>
</feature>
<keyword evidence="6" id="KW-1185">Reference proteome</keyword>
<dbReference type="Pfam" id="PF01571">
    <property type="entry name" value="GCV_T"/>
    <property type="match status" value="1"/>
</dbReference>
<protein>
    <submittedName>
        <fullName evidence="5">4-methylaminobutanoate oxidase (Formaldehyde-forming)</fullName>
        <ecNumber evidence="5">1.5.3.19</ecNumber>
    </submittedName>
</protein>
<feature type="domain" description="GCVT N-terminal" evidence="2">
    <location>
        <begin position="442"/>
        <end position="719"/>
    </location>
</feature>
<dbReference type="EC" id="1.5.3.19" evidence="5"/>
<dbReference type="InterPro" id="IPR006222">
    <property type="entry name" value="GCVT_N"/>
</dbReference>
<dbReference type="PANTHER" id="PTHR43757">
    <property type="entry name" value="AMINOMETHYLTRANSFERASE"/>
    <property type="match status" value="1"/>
</dbReference>
<dbReference type="GO" id="GO:0102317">
    <property type="term" value="F:4-methylaminobutyrate oxidase (demethylating) activity"/>
    <property type="evidence" value="ECO:0007669"/>
    <property type="project" value="UniProtKB-EC"/>
</dbReference>
<keyword evidence="5" id="KW-0560">Oxidoreductase</keyword>
<evidence type="ECO:0000259" key="2">
    <source>
        <dbReference type="Pfam" id="PF01571"/>
    </source>
</evidence>
<proteinExistence type="predicted"/>
<feature type="domain" description="FAD dependent oxidoreductase central" evidence="4">
    <location>
        <begin position="386"/>
        <end position="439"/>
    </location>
</feature>
<evidence type="ECO:0000313" key="6">
    <source>
        <dbReference type="Proteomes" id="UP000693892"/>
    </source>
</evidence>
<comment type="caution">
    <text evidence="5">The sequence shown here is derived from an EMBL/GenBank/DDBJ whole genome shotgun (WGS) entry which is preliminary data.</text>
</comment>
<dbReference type="InterPro" id="IPR013977">
    <property type="entry name" value="GcvT_C"/>
</dbReference>
<dbReference type="Pfam" id="PF08669">
    <property type="entry name" value="GCV_T_C"/>
    <property type="match status" value="1"/>
</dbReference>
<dbReference type="Pfam" id="PF01266">
    <property type="entry name" value="DAO"/>
    <property type="match status" value="1"/>
</dbReference>
<evidence type="ECO:0000259" key="3">
    <source>
        <dbReference type="Pfam" id="PF08669"/>
    </source>
</evidence>
<name>A0A916JYE1_9MICO</name>
<organism evidence="5 6">
    <name type="scientific">Leucobacter soli</name>
    <dbReference type="NCBI Taxonomy" id="2812850"/>
    <lineage>
        <taxon>Bacteria</taxon>
        <taxon>Bacillati</taxon>
        <taxon>Actinomycetota</taxon>
        <taxon>Actinomycetes</taxon>
        <taxon>Micrococcales</taxon>
        <taxon>Microbacteriaceae</taxon>
        <taxon>Leucobacter</taxon>
    </lineage>
</organism>
<evidence type="ECO:0000259" key="4">
    <source>
        <dbReference type="Pfam" id="PF16350"/>
    </source>
</evidence>